<accession>A0ABN9S3C0</accession>
<protein>
    <submittedName>
        <fullName evidence="1">Uncharacterized protein</fullName>
    </submittedName>
</protein>
<comment type="caution">
    <text evidence="1">The sequence shown here is derived from an EMBL/GenBank/DDBJ whole genome shotgun (WGS) entry which is preliminary data.</text>
</comment>
<feature type="non-terminal residue" evidence="1">
    <location>
        <position position="197"/>
    </location>
</feature>
<dbReference type="EMBL" id="CAUYUJ010009224">
    <property type="protein sequence ID" value="CAK0826178.1"/>
    <property type="molecule type" value="Genomic_DNA"/>
</dbReference>
<gene>
    <name evidence="1" type="ORF">PCOR1329_LOCUS26115</name>
</gene>
<dbReference type="Proteomes" id="UP001189429">
    <property type="component" value="Unassembled WGS sequence"/>
</dbReference>
<keyword evidence="2" id="KW-1185">Reference proteome</keyword>
<evidence type="ECO:0000313" key="1">
    <source>
        <dbReference type="EMBL" id="CAK0826178.1"/>
    </source>
</evidence>
<evidence type="ECO:0000313" key="2">
    <source>
        <dbReference type="Proteomes" id="UP001189429"/>
    </source>
</evidence>
<feature type="non-terminal residue" evidence="1">
    <location>
        <position position="1"/>
    </location>
</feature>
<organism evidence="1 2">
    <name type="scientific">Prorocentrum cordatum</name>
    <dbReference type="NCBI Taxonomy" id="2364126"/>
    <lineage>
        <taxon>Eukaryota</taxon>
        <taxon>Sar</taxon>
        <taxon>Alveolata</taxon>
        <taxon>Dinophyceae</taxon>
        <taxon>Prorocentrales</taxon>
        <taxon>Prorocentraceae</taxon>
        <taxon>Prorocentrum</taxon>
    </lineage>
</organism>
<proteinExistence type="predicted"/>
<reference evidence="1" key="1">
    <citation type="submission" date="2023-10" db="EMBL/GenBank/DDBJ databases">
        <authorList>
            <person name="Chen Y."/>
            <person name="Shah S."/>
            <person name="Dougan E. K."/>
            <person name="Thang M."/>
            <person name="Chan C."/>
        </authorList>
    </citation>
    <scope>NUCLEOTIDE SEQUENCE [LARGE SCALE GENOMIC DNA]</scope>
</reference>
<sequence>EPMPIAMVTKHRWLGLPWRSDLDLLAMGMDRISAAASHVSTLAGLVAREELPLSAAAGVFDLQVEASFRFGRSLWAPASGSEKAADAAYEGWARLFLGVPPWRGPAAALGEMGWRLSGAARLVGDVASRRAALWALPDGDLYRDVFLGAHGWEGATWAKASQVFLSSWGIPDWPVWSIQHPEGTKDGCKAEVLDKLA</sequence>
<name>A0ABN9S3C0_9DINO</name>